<keyword evidence="1" id="KW-0418">Kinase</keyword>
<protein>
    <submittedName>
        <fullName evidence="1">Glucokinase</fullName>
    </submittedName>
</protein>
<evidence type="ECO:0000313" key="2">
    <source>
        <dbReference type="Proteomes" id="UP000183253"/>
    </source>
</evidence>
<evidence type="ECO:0000313" key="1">
    <source>
        <dbReference type="EMBL" id="SEA84570.1"/>
    </source>
</evidence>
<sequence length="304" mass="31277">MGLTKNSCRLLLDVGGTFLKSAVADAAGRLLPGSEFSCPVRSEGSRAEIEGSLAAAVARGAAFAAERGMELAGIGIAIPGPFDYAAGISRMTHKFHSICGVDLRSVLYAMPGVPADAEIRFMQDVNAALAGEIARGNAAGYGASALVSLGTGLGFALSRDGRVLCNPAGGPKVVIFNLPYRDGILEDYASKRGFLRIYGELAGHTDPALTVADLGRMAGEGDARARETFATVGGILAAALRDLLVEHGVECLLLGGQISRSFSYMEAALRDGLSDVAGLTRIAPAEHIGEAAFYGLLAQADGGC</sequence>
<dbReference type="OrthoDB" id="9808275at2"/>
<dbReference type="InterPro" id="IPR043129">
    <property type="entry name" value="ATPase_NBD"/>
</dbReference>
<organism evidence="1 2">
    <name type="scientific">Alistipes timonensis JC136</name>
    <dbReference type="NCBI Taxonomy" id="1033731"/>
    <lineage>
        <taxon>Bacteria</taxon>
        <taxon>Pseudomonadati</taxon>
        <taxon>Bacteroidota</taxon>
        <taxon>Bacteroidia</taxon>
        <taxon>Bacteroidales</taxon>
        <taxon>Rikenellaceae</taxon>
        <taxon>Alistipes</taxon>
    </lineage>
</organism>
<dbReference type="Pfam" id="PF00480">
    <property type="entry name" value="ROK"/>
    <property type="match status" value="1"/>
</dbReference>
<name>A0A1H4EJ25_9BACT</name>
<keyword evidence="2" id="KW-1185">Reference proteome</keyword>
<dbReference type="RefSeq" id="WP_010265384.1">
    <property type="nucleotide sequence ID" value="NZ_CAEG01000016.1"/>
</dbReference>
<dbReference type="InterPro" id="IPR000600">
    <property type="entry name" value="ROK"/>
</dbReference>
<dbReference type="AlphaFoldDB" id="A0A1H4EJ25"/>
<dbReference type="STRING" id="1033731.SAMN05444145_107111"/>
<proteinExistence type="predicted"/>
<dbReference type="PANTHER" id="PTHR18964:SF169">
    <property type="entry name" value="N-ACETYLMANNOSAMINE KINASE"/>
    <property type="match status" value="1"/>
</dbReference>
<dbReference type="EMBL" id="FNRI01000007">
    <property type="protein sequence ID" value="SEA84570.1"/>
    <property type="molecule type" value="Genomic_DNA"/>
</dbReference>
<dbReference type="SUPFAM" id="SSF53067">
    <property type="entry name" value="Actin-like ATPase domain"/>
    <property type="match status" value="1"/>
</dbReference>
<keyword evidence="1" id="KW-0808">Transferase</keyword>
<gene>
    <name evidence="1" type="ORF">SAMN05444145_107111</name>
</gene>
<dbReference type="Gene3D" id="3.30.420.40">
    <property type="match status" value="2"/>
</dbReference>
<dbReference type="Proteomes" id="UP000183253">
    <property type="component" value="Unassembled WGS sequence"/>
</dbReference>
<dbReference type="GO" id="GO:0016301">
    <property type="term" value="F:kinase activity"/>
    <property type="evidence" value="ECO:0007669"/>
    <property type="project" value="UniProtKB-KW"/>
</dbReference>
<reference evidence="1 2" key="1">
    <citation type="submission" date="2016-10" db="EMBL/GenBank/DDBJ databases">
        <authorList>
            <person name="de Groot N.N."/>
        </authorList>
    </citation>
    <scope>NUCLEOTIDE SEQUENCE [LARGE SCALE GENOMIC DNA]</scope>
    <source>
        <strain evidence="1 2">DSM 25383</strain>
    </source>
</reference>
<accession>A0A1H4EJ25</accession>
<dbReference type="PANTHER" id="PTHR18964">
    <property type="entry name" value="ROK (REPRESSOR, ORF, KINASE) FAMILY"/>
    <property type="match status" value="1"/>
</dbReference>